<evidence type="ECO:0000313" key="2">
    <source>
        <dbReference type="Proteomes" id="UP000024533"/>
    </source>
</evidence>
<proteinExistence type="predicted"/>
<keyword evidence="2" id="KW-1185">Reference proteome</keyword>
<dbReference type="AlphaFoldDB" id="A0A059J3W4"/>
<dbReference type="OrthoDB" id="10369478at2759"/>
<evidence type="ECO:0000313" key="1">
    <source>
        <dbReference type="EMBL" id="KDB22535.1"/>
    </source>
</evidence>
<dbReference type="EMBL" id="AOKY01000350">
    <property type="protein sequence ID" value="KDB22535.1"/>
    <property type="molecule type" value="Genomic_DNA"/>
</dbReference>
<gene>
    <name evidence="1" type="ORF">H109_05569</name>
</gene>
<reference evidence="1 2" key="1">
    <citation type="submission" date="2014-02" db="EMBL/GenBank/DDBJ databases">
        <title>The Genome Sequence of Trichophyton interdigitale MR816.</title>
        <authorList>
            <consortium name="The Broad Institute Genomics Platform"/>
            <person name="Cuomo C.A."/>
            <person name="White T.C."/>
            <person name="Graser Y."/>
            <person name="Martinez-Rossi N."/>
            <person name="Heitman J."/>
            <person name="Young S.K."/>
            <person name="Zeng Q."/>
            <person name="Gargeya S."/>
            <person name="Abouelleil A."/>
            <person name="Alvarado L."/>
            <person name="Chapman S.B."/>
            <person name="Gainer-Dewar J."/>
            <person name="Goldberg J."/>
            <person name="Griggs A."/>
            <person name="Gujja S."/>
            <person name="Hansen M."/>
            <person name="Howarth C."/>
            <person name="Imamovic A."/>
            <person name="Larimer J."/>
            <person name="Martinez D."/>
            <person name="Murphy C."/>
            <person name="Pearson M.D."/>
            <person name="Persinoti G."/>
            <person name="Poon T."/>
            <person name="Priest M."/>
            <person name="Roberts A.D."/>
            <person name="Saif S."/>
            <person name="Shea T.D."/>
            <person name="Sykes S.N."/>
            <person name="Wortman J."/>
            <person name="Nusbaum C."/>
            <person name="Birren B."/>
        </authorList>
    </citation>
    <scope>NUCLEOTIDE SEQUENCE [LARGE SCALE GENOMIC DNA]</scope>
    <source>
        <strain evidence="1 2">MR816</strain>
    </source>
</reference>
<dbReference type="HOGENOM" id="CLU_122988_0_0_1"/>
<dbReference type="OMA" id="QQSKMNY"/>
<sequence length="190" mass="21996">MFSLESTIYKRVAYRSSQLRRLSIYSYHASCLIPDNSLTKFENMLSQLFCCLPLWQPISQNKSTDEDLPRGQYNNQQSKMNYKPKGDPTLGMTIRDTYTQDGRPSTVHSTISPSIQTVTSCSRPHPPGLYEASFEFAGRAKPYTIEEIVKDDDLYKAVIKWDSTYKSFLEFETFMYALEMIWGDSLIFTR</sequence>
<accession>A0A059J3W4</accession>
<name>A0A059J3W4_TRIIM</name>
<comment type="caution">
    <text evidence="1">The sequence shown here is derived from an EMBL/GenBank/DDBJ whole genome shotgun (WGS) entry which is preliminary data.</text>
</comment>
<protein>
    <submittedName>
        <fullName evidence="1">Uncharacterized protein</fullName>
    </submittedName>
</protein>
<dbReference type="Proteomes" id="UP000024533">
    <property type="component" value="Unassembled WGS sequence"/>
</dbReference>
<organism evidence="1 2">
    <name type="scientific">Trichophyton interdigitale (strain MR816)</name>
    <dbReference type="NCBI Taxonomy" id="1215338"/>
    <lineage>
        <taxon>Eukaryota</taxon>
        <taxon>Fungi</taxon>
        <taxon>Dikarya</taxon>
        <taxon>Ascomycota</taxon>
        <taxon>Pezizomycotina</taxon>
        <taxon>Eurotiomycetes</taxon>
        <taxon>Eurotiomycetidae</taxon>
        <taxon>Onygenales</taxon>
        <taxon>Arthrodermataceae</taxon>
        <taxon>Trichophyton</taxon>
    </lineage>
</organism>